<feature type="compositionally biased region" description="Polar residues" evidence="1">
    <location>
        <begin position="1"/>
        <end position="43"/>
    </location>
</feature>
<dbReference type="InterPro" id="IPR052563">
    <property type="entry name" value="FliK"/>
</dbReference>
<feature type="region of interest" description="Disordered" evidence="1">
    <location>
        <begin position="201"/>
        <end position="232"/>
    </location>
</feature>
<sequence>MSLLVSANTAALQAGPSASGNNASQQQGDAGNFGQVLNRSLASSDKPVDATDSAAKPIERSAPKRAAASDKDNEQQDAGALPVLAFMPLPPAAVSPLQVRAAIGSDSQPSSAAEKQLNAAIAAAGGKAGETAAAPVATQPATEGTDKDVTTATAAAVPMAALASASAPDAAQPTRAATTGKEPGIEVATVPAHNSALELKGTMTGNNAGQQAAHDEGFTDKHGTTDKPGRPENRSVQEFAARHMDIAPTTGSAARDSNGSTHANPMTPDMSGQVNPAAANSHSLATTTLSIPTQAAPARLALTPSVGSDGWAPALGKQMVWLGNSGHQSAELHLNPPDLGPLKVTLTINDNQAQAMFVSAHQSVRSALEAALPQLRSSLADSGINLGNTSVSADTQQQSAFAQSQSQHQSGQHGPSGQFQRNAGNLDLNPRVERNATLATVSRNGNGKVDIFA</sequence>
<organism evidence="3 4">
    <name type="scientific">Collimonas arenae</name>
    <dbReference type="NCBI Taxonomy" id="279058"/>
    <lineage>
        <taxon>Bacteria</taxon>
        <taxon>Pseudomonadati</taxon>
        <taxon>Pseudomonadota</taxon>
        <taxon>Betaproteobacteria</taxon>
        <taxon>Burkholderiales</taxon>
        <taxon>Oxalobacteraceae</taxon>
        <taxon>Collimonas</taxon>
    </lineage>
</organism>
<dbReference type="PANTHER" id="PTHR37533">
    <property type="entry name" value="FLAGELLAR HOOK-LENGTH CONTROL PROTEIN"/>
    <property type="match status" value="1"/>
</dbReference>
<evidence type="ECO:0000313" key="3">
    <source>
        <dbReference type="EMBL" id="AIY40291.1"/>
    </source>
</evidence>
<keyword evidence="3" id="KW-0282">Flagellum</keyword>
<dbReference type="Proteomes" id="UP000030302">
    <property type="component" value="Chromosome"/>
</dbReference>
<feature type="region of interest" description="Disordered" evidence="1">
    <location>
        <begin position="1"/>
        <end position="75"/>
    </location>
</feature>
<dbReference type="OrthoDB" id="8596319at2"/>
<feature type="domain" description="Flagellar hook-length control protein-like C-terminal" evidence="2">
    <location>
        <begin position="317"/>
        <end position="399"/>
    </location>
</feature>
<dbReference type="InterPro" id="IPR038610">
    <property type="entry name" value="FliK-like_C_sf"/>
</dbReference>
<feature type="compositionally biased region" description="Basic and acidic residues" evidence="1">
    <location>
        <begin position="213"/>
        <end position="232"/>
    </location>
</feature>
<feature type="region of interest" description="Disordered" evidence="1">
    <location>
        <begin position="389"/>
        <end position="425"/>
    </location>
</feature>
<dbReference type="STRING" id="279058.LT85_1133"/>
<proteinExistence type="predicted"/>
<feature type="region of interest" description="Disordered" evidence="1">
    <location>
        <begin position="249"/>
        <end position="279"/>
    </location>
</feature>
<dbReference type="AlphaFoldDB" id="A0A0A1F734"/>
<protein>
    <submittedName>
        <fullName evidence="3">Flagellar hook-length control protein FliK</fullName>
    </submittedName>
</protein>
<keyword evidence="3" id="KW-0966">Cell projection</keyword>
<keyword evidence="3" id="KW-0969">Cilium</keyword>
<feature type="compositionally biased region" description="Basic and acidic residues" evidence="1">
    <location>
        <begin position="57"/>
        <end position="74"/>
    </location>
</feature>
<evidence type="ECO:0000256" key="1">
    <source>
        <dbReference type="SAM" id="MobiDB-lite"/>
    </source>
</evidence>
<dbReference type="Gene3D" id="3.30.750.140">
    <property type="match status" value="1"/>
</dbReference>
<evidence type="ECO:0000259" key="2">
    <source>
        <dbReference type="Pfam" id="PF02120"/>
    </source>
</evidence>
<dbReference type="HOGENOM" id="CLU_575849_0_0_4"/>
<accession>A0A0A1F734</accession>
<gene>
    <name evidence="3" type="primary">fliK</name>
    <name evidence="3" type="ORF">LT85_1133</name>
</gene>
<dbReference type="KEGG" id="care:LT85_1133"/>
<dbReference type="RefSeq" id="WP_052134743.1">
    <property type="nucleotide sequence ID" value="NZ_CP009962.1"/>
</dbReference>
<keyword evidence="4" id="KW-1185">Reference proteome</keyword>
<feature type="compositionally biased region" description="Low complexity" evidence="1">
    <location>
        <begin position="396"/>
        <end position="420"/>
    </location>
</feature>
<reference evidence="4" key="1">
    <citation type="journal article" date="2014" name="Soil Biol. Biochem.">
        <title>Structure and function of bacterial communities in ageing soils: Insights from the Mendocino ecological staircase.</title>
        <authorList>
            <person name="Uroz S."/>
            <person name="Tech J.J."/>
            <person name="Sawaya N.A."/>
            <person name="Frey-Klett P."/>
            <person name="Leveau J.H.J."/>
        </authorList>
    </citation>
    <scope>NUCLEOTIDE SEQUENCE [LARGE SCALE GENOMIC DNA]</scope>
    <source>
        <strain evidence="4">Cal35</strain>
    </source>
</reference>
<dbReference type="InterPro" id="IPR021136">
    <property type="entry name" value="Flagellar_hook_control-like_C"/>
</dbReference>
<dbReference type="EMBL" id="CP009962">
    <property type="protein sequence ID" value="AIY40291.1"/>
    <property type="molecule type" value="Genomic_DNA"/>
</dbReference>
<dbReference type="PANTHER" id="PTHR37533:SF2">
    <property type="entry name" value="FLAGELLAR HOOK-LENGTH CONTROL PROTEIN"/>
    <property type="match status" value="1"/>
</dbReference>
<name>A0A0A1F734_9BURK</name>
<evidence type="ECO:0000313" key="4">
    <source>
        <dbReference type="Proteomes" id="UP000030302"/>
    </source>
</evidence>
<feature type="region of interest" description="Disordered" evidence="1">
    <location>
        <begin position="163"/>
        <end position="185"/>
    </location>
</feature>
<dbReference type="Pfam" id="PF02120">
    <property type="entry name" value="Flg_hook"/>
    <property type="match status" value="1"/>
</dbReference>
<dbReference type="CDD" id="cd17470">
    <property type="entry name" value="T3SS_Flik_C"/>
    <property type="match status" value="1"/>
</dbReference>